<dbReference type="GO" id="GO:0016020">
    <property type="term" value="C:membrane"/>
    <property type="evidence" value="ECO:0007669"/>
    <property type="project" value="GOC"/>
</dbReference>
<name>A0A1B0ZKG6_9MICO</name>
<dbReference type="GO" id="GO:0008758">
    <property type="term" value="F:UDP-2,3-diacylglucosamine hydrolase activity"/>
    <property type="evidence" value="ECO:0007669"/>
    <property type="project" value="TreeGrafter"/>
</dbReference>
<accession>A0A1B0ZKG6</accession>
<dbReference type="Gene3D" id="3.60.21.10">
    <property type="match status" value="1"/>
</dbReference>
<dbReference type="STRING" id="1630135.DAD186_18990"/>
<evidence type="ECO:0000259" key="1">
    <source>
        <dbReference type="Pfam" id="PF00149"/>
    </source>
</evidence>
<dbReference type="PATRIC" id="fig|1630135.4.peg.1897"/>
<feature type="domain" description="Calcineurin-like phosphoesterase" evidence="1">
    <location>
        <begin position="54"/>
        <end position="246"/>
    </location>
</feature>
<dbReference type="Proteomes" id="UP000092596">
    <property type="component" value="Chromosome"/>
</dbReference>
<sequence length="311" mass="33911">MTSEKPLAILGGAALLATVGTAAGAHVWARHIEINLFEIRALDLHVLPYGTQPIRVLHMSDAHLLPEQTKKREFLRSLASLEPDLVVNTGDNVASEGAIDAIARDIAPLLERPGVVALGSNDKYAAGKRNIFRYLLRDPRPKNFRDGVQNEPLEVERLVEKLTAGAWSNVSNARALLELPGCDIEVVGVDDPHLEHDEFPPVDPACAARTTRPSFKIGVTHAPYKRVLDQFVDDGCDLIFAGHTHGGQLALPYFGAIVTNCDLHRSQAKGLSFHRGVPLHVSGGIGASPFYNMRFANRPEVTLLTLKPRLT</sequence>
<protein>
    <recommendedName>
        <fullName evidence="1">Calcineurin-like phosphoesterase domain-containing protein</fullName>
    </recommendedName>
</protein>
<dbReference type="GO" id="GO:0009245">
    <property type="term" value="P:lipid A biosynthetic process"/>
    <property type="evidence" value="ECO:0007669"/>
    <property type="project" value="TreeGrafter"/>
</dbReference>
<reference evidence="2 3" key="1">
    <citation type="submission" date="2015-06" db="EMBL/GenBank/DDBJ databases">
        <title>Investigation of pathophysiology for high-risk pregnancy and development of treatment modality based on it.</title>
        <authorList>
            <person name="Kim B.-C."/>
            <person name="Lim S."/>
        </authorList>
    </citation>
    <scope>NUCLEOTIDE SEQUENCE [LARGE SCALE GENOMIC DNA]</scope>
    <source>
        <strain evidence="2 3">AD1-86</strain>
    </source>
</reference>
<evidence type="ECO:0000313" key="3">
    <source>
        <dbReference type="Proteomes" id="UP000092596"/>
    </source>
</evidence>
<gene>
    <name evidence="2" type="ORF">DAD186_18990</name>
</gene>
<dbReference type="PANTHER" id="PTHR31302:SF20">
    <property type="entry name" value="CONSERVED PROTEIN"/>
    <property type="match status" value="1"/>
</dbReference>
<dbReference type="PANTHER" id="PTHR31302">
    <property type="entry name" value="TRANSMEMBRANE PROTEIN WITH METALLOPHOSPHOESTERASE DOMAIN-RELATED"/>
    <property type="match status" value="1"/>
</dbReference>
<dbReference type="SUPFAM" id="SSF56300">
    <property type="entry name" value="Metallo-dependent phosphatases"/>
    <property type="match status" value="1"/>
</dbReference>
<dbReference type="AlphaFoldDB" id="A0A1B0ZKG6"/>
<organism evidence="2 3">
    <name type="scientific">Dermabacter vaginalis</name>
    <dbReference type="NCBI Taxonomy" id="1630135"/>
    <lineage>
        <taxon>Bacteria</taxon>
        <taxon>Bacillati</taxon>
        <taxon>Actinomycetota</taxon>
        <taxon>Actinomycetes</taxon>
        <taxon>Micrococcales</taxon>
        <taxon>Dermabacteraceae</taxon>
        <taxon>Dermabacter</taxon>
    </lineage>
</organism>
<dbReference type="KEGG" id="dva:DAD186_18990"/>
<dbReference type="EMBL" id="CP012117">
    <property type="protein sequence ID" value="ANP28449.1"/>
    <property type="molecule type" value="Genomic_DNA"/>
</dbReference>
<dbReference type="RefSeq" id="WP_065248436.1">
    <property type="nucleotide sequence ID" value="NZ_CP012117.1"/>
</dbReference>
<dbReference type="InterPro" id="IPR051158">
    <property type="entry name" value="Metallophosphoesterase_sf"/>
</dbReference>
<dbReference type="InterPro" id="IPR029052">
    <property type="entry name" value="Metallo-depent_PP-like"/>
</dbReference>
<dbReference type="InterPro" id="IPR004843">
    <property type="entry name" value="Calcineurin-like_PHP"/>
</dbReference>
<proteinExistence type="predicted"/>
<evidence type="ECO:0000313" key="2">
    <source>
        <dbReference type="EMBL" id="ANP28449.1"/>
    </source>
</evidence>
<dbReference type="Pfam" id="PF00149">
    <property type="entry name" value="Metallophos"/>
    <property type="match status" value="1"/>
</dbReference>